<evidence type="ECO:0000313" key="2">
    <source>
        <dbReference type="Proteomes" id="UP000799755"/>
    </source>
</evidence>
<accession>A0ACB6QDF3</accession>
<gene>
    <name evidence="1" type="ORF">BDR25DRAFT_380039</name>
</gene>
<dbReference type="Proteomes" id="UP000799755">
    <property type="component" value="Unassembled WGS sequence"/>
</dbReference>
<reference evidence="1" key="1">
    <citation type="journal article" date="2020" name="Stud. Mycol.">
        <title>101 Dothideomycetes genomes: a test case for predicting lifestyles and emergence of pathogens.</title>
        <authorList>
            <person name="Haridas S."/>
            <person name="Albert R."/>
            <person name="Binder M."/>
            <person name="Bloem J."/>
            <person name="Labutti K."/>
            <person name="Salamov A."/>
            <person name="Andreopoulos B."/>
            <person name="Baker S."/>
            <person name="Barry K."/>
            <person name="Bills G."/>
            <person name="Bluhm B."/>
            <person name="Cannon C."/>
            <person name="Castanera R."/>
            <person name="Culley D."/>
            <person name="Daum C."/>
            <person name="Ezra D."/>
            <person name="Gonzalez J."/>
            <person name="Henrissat B."/>
            <person name="Kuo A."/>
            <person name="Liang C."/>
            <person name="Lipzen A."/>
            <person name="Lutzoni F."/>
            <person name="Magnuson J."/>
            <person name="Mondo S."/>
            <person name="Nolan M."/>
            <person name="Ohm R."/>
            <person name="Pangilinan J."/>
            <person name="Park H.-J."/>
            <person name="Ramirez L."/>
            <person name="Alfaro M."/>
            <person name="Sun H."/>
            <person name="Tritt A."/>
            <person name="Yoshinaga Y."/>
            <person name="Zwiers L.-H."/>
            <person name="Turgeon B."/>
            <person name="Goodwin S."/>
            <person name="Spatafora J."/>
            <person name="Crous P."/>
            <person name="Grigoriev I."/>
        </authorList>
    </citation>
    <scope>NUCLEOTIDE SEQUENCE</scope>
    <source>
        <strain evidence="1">ATCC 200398</strain>
    </source>
</reference>
<protein>
    <submittedName>
        <fullName evidence="1">Uncharacterized protein</fullName>
    </submittedName>
</protein>
<comment type="caution">
    <text evidence="1">The sequence shown here is derived from an EMBL/GenBank/DDBJ whole genome shotgun (WGS) entry which is preliminary data.</text>
</comment>
<proteinExistence type="predicted"/>
<dbReference type="EMBL" id="MU003532">
    <property type="protein sequence ID" value="KAF2464998.1"/>
    <property type="molecule type" value="Genomic_DNA"/>
</dbReference>
<evidence type="ECO:0000313" key="1">
    <source>
        <dbReference type="EMBL" id="KAF2464998.1"/>
    </source>
</evidence>
<organism evidence="1 2">
    <name type="scientific">Lindgomyces ingoldianus</name>
    <dbReference type="NCBI Taxonomy" id="673940"/>
    <lineage>
        <taxon>Eukaryota</taxon>
        <taxon>Fungi</taxon>
        <taxon>Dikarya</taxon>
        <taxon>Ascomycota</taxon>
        <taxon>Pezizomycotina</taxon>
        <taxon>Dothideomycetes</taxon>
        <taxon>Pleosporomycetidae</taxon>
        <taxon>Pleosporales</taxon>
        <taxon>Lindgomycetaceae</taxon>
        <taxon>Lindgomyces</taxon>
    </lineage>
</organism>
<sequence>MLWGTHTSLYPELNSIEKENLEYALSLAFCGFYDEAENTFQAEPLSKSLHPLVKLELALMYDAMGLENECSKVLHGCRVPLERHVPQEGANIWDLIKLKCISSDILRLGKVPASNQNDVFLIMRRLASKNLSEYGDIEILKLARSQSSISMAEEPPAMFPLPSHLHVALEDCGRVELFHPYLPYEATLSGNKGLKRVEPYKKYISALSSQQSPGISPLKMAETRLFFAETLASIDMDNAREELNIASQLLAECGIPCPRLELKKKAVNLELTKGPTDVSLTLSNEICKGFIEMKHLAGYRKQLQKSYAIAKSTKENSENASSQQGRADEIRRIILEMITLEDQHTRSAFFLASSLISYGSEIAGPDVGANGATFLTIFAKFRDTFPEFSLPMSANTLYSFAAKAALNLGNLTQAAEYLERMEYWQKQCPGATGSKNSLPDVSDEEAMVLWDIDTDRNDSKGFLSCLQERCIALLCRWIGRDIEKGIIPEPHAQALLKLNGQDMPDAKTVQSIDTRQLVDRIFGNVEPASVAHWSDWFNNLERWVNLQAGHPSTMQRQLLLTQFQHTRVLTLTTFEPWTLLHRTKYLQETTRLLNIYTKVDKRISEGGSIEKARWLYGHSTLCLASLKDFTGENAVSDQDLINAVTWIKADATALEAEGKIKDAYNSRVLAARLNWQRYARFKSISPWACLSEWSQADNLYQALRADHYLLPAHRAFVAKESLAGAVNYNANVKDAMMASLASLIEFLAASIDNLQILVEDSTYTFICVELTSWIQRSKARALTDLLGQTTNIPRSVGRLFLEEPSAAALWEDCLATLRRRENASIKELVGVRDEFQRITRQLRSEHPRIQPFLDIHSGEAISPSELEKLGHTLGPSAVMVEWVHAPTFPNDIFLVVYREGIISRVRPLEGITMAEVDDWIENYLHVEEDPGMPSAVLNDGQAKENLNELKPLVKLLAELTEKGETLVLCPTQGLHRLPLHAISLGKPSQPLIQRNPVVYIQSLSLLRLCQESFQQPILDTESPFTATLFNTLGQSHKSEEELSMKESITQISQILHTHPIDQPVGAKNAFRSQALQSNILHIHGHADFKITGRDVRQSLLLREPPLSEEDILGFEDIFDLEFRKPSLMLAMCCNTGRAKVSESDDLLGLTAAFHVAGAGAVISTLWKIDRRDCLRFSKEFYRIVMDGLQKGEGEGGGESGCVNLALAFQHAVCTLRKEEESKRSTHPYHWAGFVLHGAWLFPRLRIV</sequence>
<name>A0ACB6QDF3_9PLEO</name>
<keyword evidence="2" id="KW-1185">Reference proteome</keyword>